<evidence type="ECO:0000259" key="20">
    <source>
        <dbReference type="PROSITE" id="PS50109"/>
    </source>
</evidence>
<feature type="modified residue" description="4-aspartylphosphate" evidence="17">
    <location>
        <position position="1219"/>
    </location>
</feature>
<dbReference type="SMART" id="SM00388">
    <property type="entry name" value="HisKA"/>
    <property type="match status" value="1"/>
</dbReference>
<dbReference type="EC" id="2.7.13.3" evidence="4"/>
<feature type="modified residue" description="4-aspartylphosphate" evidence="17">
    <location>
        <position position="1074"/>
    </location>
</feature>
<keyword evidence="8 19" id="KW-0812">Transmembrane</keyword>
<keyword evidence="7" id="KW-0808">Transferase</keyword>
<dbReference type="InterPro" id="IPR003594">
    <property type="entry name" value="HATPase_dom"/>
</dbReference>
<evidence type="ECO:0000256" key="16">
    <source>
        <dbReference type="PROSITE-ProRule" id="PRU00110"/>
    </source>
</evidence>
<keyword evidence="27" id="KW-1185">Reference proteome</keyword>
<keyword evidence="5" id="KW-1003">Cell membrane</keyword>
<dbReference type="PRINTS" id="PR00344">
    <property type="entry name" value="BCTRLSENSOR"/>
</dbReference>
<dbReference type="SMART" id="SM00086">
    <property type="entry name" value="PAC"/>
    <property type="match status" value="2"/>
</dbReference>
<evidence type="ECO:0000256" key="12">
    <source>
        <dbReference type="ARBA" id="ARBA00022989"/>
    </source>
</evidence>
<dbReference type="FunFam" id="1.10.287.130:FF:000004">
    <property type="entry name" value="Ethylene receptor 1"/>
    <property type="match status" value="1"/>
</dbReference>
<dbReference type="RefSeq" id="WP_096576416.1">
    <property type="nucleotide sequence ID" value="NZ_CAWNJS010000001.1"/>
</dbReference>
<dbReference type="SUPFAM" id="SSF55874">
    <property type="entry name" value="ATPase domain of HSP90 chaperone/DNA topoisomerase II/histidine kinase"/>
    <property type="match status" value="1"/>
</dbReference>
<dbReference type="SUPFAM" id="SSF55781">
    <property type="entry name" value="GAF domain-like"/>
    <property type="match status" value="1"/>
</dbReference>
<dbReference type="SMART" id="SM01079">
    <property type="entry name" value="CHASE"/>
    <property type="match status" value="1"/>
</dbReference>
<evidence type="ECO:0000256" key="7">
    <source>
        <dbReference type="ARBA" id="ARBA00022679"/>
    </source>
</evidence>
<dbReference type="KEGG" id="ttq:NIES37_27060"/>
<dbReference type="SUPFAM" id="SSF47226">
    <property type="entry name" value="Histidine-containing phosphotransfer domain, HPT domain"/>
    <property type="match status" value="1"/>
</dbReference>
<evidence type="ECO:0000313" key="27">
    <source>
        <dbReference type="Proteomes" id="UP000218785"/>
    </source>
</evidence>
<evidence type="ECO:0000256" key="10">
    <source>
        <dbReference type="ARBA" id="ARBA00022777"/>
    </source>
</evidence>
<dbReference type="Gene3D" id="1.10.287.130">
    <property type="match status" value="1"/>
</dbReference>
<dbReference type="Gene3D" id="3.30.565.10">
    <property type="entry name" value="Histidine kinase-like ATPase, C-terminal domain"/>
    <property type="match status" value="1"/>
</dbReference>
<feature type="transmembrane region" description="Helical" evidence="19">
    <location>
        <begin position="20"/>
        <end position="37"/>
    </location>
</feature>
<dbReference type="InterPro" id="IPR011006">
    <property type="entry name" value="CheY-like_superfamily"/>
</dbReference>
<dbReference type="InterPro" id="IPR003661">
    <property type="entry name" value="HisK_dim/P_dom"/>
</dbReference>
<feature type="domain" description="Response regulatory" evidence="21">
    <location>
        <begin position="1170"/>
        <end position="1287"/>
    </location>
</feature>
<keyword evidence="12 19" id="KW-1133">Transmembrane helix</keyword>
<dbReference type="Gene3D" id="3.30.450.40">
    <property type="match status" value="1"/>
</dbReference>
<dbReference type="PROSITE" id="PS50113">
    <property type="entry name" value="PAC"/>
    <property type="match status" value="2"/>
</dbReference>
<feature type="domain" description="CHASE" evidence="24">
    <location>
        <begin position="118"/>
        <end position="201"/>
    </location>
</feature>
<evidence type="ECO:0000256" key="8">
    <source>
        <dbReference type="ARBA" id="ARBA00022692"/>
    </source>
</evidence>
<evidence type="ECO:0000256" key="11">
    <source>
        <dbReference type="ARBA" id="ARBA00022840"/>
    </source>
</evidence>
<comment type="subcellular location">
    <subcellularLocation>
        <location evidence="2">Cell membrane</location>
        <topology evidence="2">Multi-pass membrane protein</topology>
    </subcellularLocation>
</comment>
<evidence type="ECO:0000259" key="25">
    <source>
        <dbReference type="PROSITE" id="PS50894"/>
    </source>
</evidence>
<evidence type="ECO:0000256" key="2">
    <source>
        <dbReference type="ARBA" id="ARBA00004651"/>
    </source>
</evidence>
<dbReference type="SMART" id="SM00091">
    <property type="entry name" value="PAS"/>
    <property type="match status" value="2"/>
</dbReference>
<keyword evidence="18" id="KW-0175">Coiled coil</keyword>
<gene>
    <name evidence="26" type="primary">hik14</name>
    <name evidence="26" type="ORF">NIES37_27060</name>
</gene>
<dbReference type="SMART" id="SM00065">
    <property type="entry name" value="GAF"/>
    <property type="match status" value="1"/>
</dbReference>
<dbReference type="InterPro" id="IPR013655">
    <property type="entry name" value="PAS_fold_3"/>
</dbReference>
<dbReference type="Pfam" id="PF00512">
    <property type="entry name" value="HisKA"/>
    <property type="match status" value="1"/>
</dbReference>
<dbReference type="InterPro" id="IPR003018">
    <property type="entry name" value="GAF"/>
</dbReference>
<dbReference type="Gene3D" id="3.30.450.350">
    <property type="entry name" value="CHASE domain"/>
    <property type="match status" value="1"/>
</dbReference>
<evidence type="ECO:0000256" key="13">
    <source>
        <dbReference type="ARBA" id="ARBA00023012"/>
    </source>
</evidence>
<keyword evidence="13" id="KW-0902">Two-component regulatory system</keyword>
<evidence type="ECO:0000256" key="6">
    <source>
        <dbReference type="ARBA" id="ARBA00022553"/>
    </source>
</evidence>
<dbReference type="InterPro" id="IPR005467">
    <property type="entry name" value="His_kinase_dom"/>
</dbReference>
<keyword evidence="11" id="KW-0067">ATP-binding</keyword>
<evidence type="ECO:0000259" key="22">
    <source>
        <dbReference type="PROSITE" id="PS50112"/>
    </source>
</evidence>
<dbReference type="Gene3D" id="3.40.50.2300">
    <property type="match status" value="2"/>
</dbReference>
<dbReference type="InterPro" id="IPR029016">
    <property type="entry name" value="GAF-like_dom_sf"/>
</dbReference>
<comment type="catalytic activity">
    <reaction evidence="1">
        <text>ATP + protein L-histidine = ADP + protein N-phospho-L-histidine.</text>
        <dbReference type="EC" id="2.7.13.3"/>
    </reaction>
</comment>
<feature type="domain" description="HPt" evidence="25">
    <location>
        <begin position="1336"/>
        <end position="1429"/>
    </location>
</feature>
<feature type="domain" description="PAS" evidence="22">
    <location>
        <begin position="445"/>
        <end position="515"/>
    </location>
</feature>
<dbReference type="InterPro" id="IPR000014">
    <property type="entry name" value="PAS"/>
</dbReference>
<feature type="coiled-coil region" evidence="18">
    <location>
        <begin position="745"/>
        <end position="782"/>
    </location>
</feature>
<dbReference type="InterPro" id="IPR042240">
    <property type="entry name" value="CHASE_sf"/>
</dbReference>
<dbReference type="PROSITE" id="PS50839">
    <property type="entry name" value="CHASE"/>
    <property type="match status" value="1"/>
</dbReference>
<name>A0A1Z4MZ63_9CYAN</name>
<dbReference type="GO" id="GO:0000155">
    <property type="term" value="F:phosphorelay sensor kinase activity"/>
    <property type="evidence" value="ECO:0007669"/>
    <property type="project" value="InterPro"/>
</dbReference>
<evidence type="ECO:0000256" key="5">
    <source>
        <dbReference type="ARBA" id="ARBA00022475"/>
    </source>
</evidence>
<dbReference type="PROSITE" id="PS50894">
    <property type="entry name" value="HPT"/>
    <property type="match status" value="1"/>
</dbReference>
<dbReference type="Gene3D" id="1.20.120.160">
    <property type="entry name" value="HPT domain"/>
    <property type="match status" value="1"/>
</dbReference>
<feature type="transmembrane region" description="Helical" evidence="19">
    <location>
        <begin position="263"/>
        <end position="282"/>
    </location>
</feature>
<evidence type="ECO:0000256" key="14">
    <source>
        <dbReference type="ARBA" id="ARBA00023136"/>
    </source>
</evidence>
<comment type="similarity">
    <text evidence="3">In the N-terminal section; belongs to the phytochrome family.</text>
</comment>
<dbReference type="InterPro" id="IPR008207">
    <property type="entry name" value="Sig_transdc_His_kin_Hpt_dom"/>
</dbReference>
<dbReference type="InterPro" id="IPR001610">
    <property type="entry name" value="PAC"/>
</dbReference>
<dbReference type="InterPro" id="IPR036097">
    <property type="entry name" value="HisK_dim/P_sf"/>
</dbReference>
<dbReference type="PANTHER" id="PTHR45339:SF1">
    <property type="entry name" value="HYBRID SIGNAL TRANSDUCTION HISTIDINE KINASE J"/>
    <property type="match status" value="1"/>
</dbReference>
<dbReference type="Proteomes" id="UP000218785">
    <property type="component" value="Chromosome"/>
</dbReference>
<dbReference type="GO" id="GO:0005524">
    <property type="term" value="F:ATP binding"/>
    <property type="evidence" value="ECO:0007669"/>
    <property type="project" value="UniProtKB-KW"/>
</dbReference>
<dbReference type="InterPro" id="IPR036890">
    <property type="entry name" value="HATPase_C_sf"/>
</dbReference>
<dbReference type="SUPFAM" id="SSF47384">
    <property type="entry name" value="Homodimeric domain of signal transducing histidine kinase"/>
    <property type="match status" value="1"/>
</dbReference>
<dbReference type="GO" id="GO:0005886">
    <property type="term" value="C:plasma membrane"/>
    <property type="evidence" value="ECO:0007669"/>
    <property type="project" value="UniProtKB-SubCell"/>
</dbReference>
<dbReference type="SMART" id="SM00448">
    <property type="entry name" value="REC"/>
    <property type="match status" value="2"/>
</dbReference>
<dbReference type="InterPro" id="IPR035965">
    <property type="entry name" value="PAS-like_dom_sf"/>
</dbReference>
<feature type="domain" description="PAC" evidence="23">
    <location>
        <begin position="518"/>
        <end position="570"/>
    </location>
</feature>
<dbReference type="Pfam" id="PF02518">
    <property type="entry name" value="HATPase_c"/>
    <property type="match status" value="1"/>
</dbReference>
<evidence type="ECO:0000259" key="24">
    <source>
        <dbReference type="PROSITE" id="PS50839"/>
    </source>
</evidence>
<feature type="domain" description="Histidine kinase" evidence="20">
    <location>
        <begin position="782"/>
        <end position="1004"/>
    </location>
</feature>
<dbReference type="Pfam" id="PF00072">
    <property type="entry name" value="Response_reg"/>
    <property type="match status" value="2"/>
</dbReference>
<evidence type="ECO:0000256" key="18">
    <source>
        <dbReference type="SAM" id="Coils"/>
    </source>
</evidence>
<dbReference type="CDD" id="cd16922">
    <property type="entry name" value="HATPase_EvgS-ArcB-TorS-like"/>
    <property type="match status" value="1"/>
</dbReference>
<accession>A0A1Z4MZ63</accession>
<dbReference type="SUPFAM" id="SSF52172">
    <property type="entry name" value="CheY-like"/>
    <property type="match status" value="2"/>
</dbReference>
<feature type="domain" description="PAS" evidence="22">
    <location>
        <begin position="316"/>
        <end position="388"/>
    </location>
</feature>
<dbReference type="Gene3D" id="3.30.450.20">
    <property type="entry name" value="PAS domain"/>
    <property type="match status" value="2"/>
</dbReference>
<sequence length="1434" mass="162009">MRQHGYHWLKSVKSYSKQALLSLLVGVVVSVAVVILWQKLLTQEKNNVEQLIQQQAIAVQTQVTNQLQSRIQALQRMRKHWQIGGVAAQQEWEVDAAAYVHDFTGYQAIAWVDSAFRVQRIVPLAGNEALQNLDLSQQPQQLTALKTARDRRQIIFTKTVDVSPGKKGFFVYLPIFQEDKFEGLIVAVVQIQPFLESFVNLPSGYKLKVFDGQELIYSHDLQLPELLSWQTEQKVEFYGLNWRIKVDPTSDLLTNLHSPIPEILLFAGLWLAGAMSLLVYFAQVAMLSNRQIAIINQELALKILEQNQAKAILKEKEERWQLALQGNNDGIWDWNLKTNEVFFSVRWKEMLGYQDHEISHNLDEWSKRVHPEDLPDVTQVVHDHFAKKTPFYITEYRMLCKDGSYKWILDRGKALWDEAGNVMRMVGSHTDISERKQIEAALKESEGRFRIMADSAPVLLWVVDTEGNSTFFNQTWLNFTGCTLEEELKDGWAKGIHPDDLKNTFNTYWTAFNARQPFKMEYRLRRADGEYRWILDTGIPRFHTDGGFAGYIGSCVDISDVYNELRLRKLAEEALQKQLQHTLLLEKITQEIRHSLDSQEIFETAATQIGKVFVVDRCLIHSYMSEPIPQIPVVAEYVVPDYTSMLDMEIAIDDHPYIQQIIAQDRAIASPNVYTDPLIQASNLNCEATGLKSLLSVRTSYQGQPNGGISLYQYSHVRQWNQEEIELFEAVAAQLGIALAQAHLLEQETRQREELTLKNFALEQAKRQAEAANRAKSEFLAMMSHEIRTPMNAVIGLTGLLLDMKITPQQQEFLEIIRSSSDTLLAIINDILDFSKIESGKLDLERNAFKLDKCIEEALDLLAPQANAKGINLAYLMESHTPNTIMGDITRVRQTLINLLGNAVKFTEAGEVVVYVTAQQLISPQEYQIQFAVKDTGIGIPKDRMERLFKPFSQVDASMTRQYGGTGLGLAISKRLSEFMGGTMWVQSEVGVGSTFYFTIVAQAVSSSEKFELDIVQPNLSSKKLLIVDCNQTNRQIITLQASNWGMEVCAATSGWQALEYITSGEKFDLAILDMQLPQMNASTLAAKIHSLPGCQDLPLVLLSSVGELPNSEQPATSNFVGVLNKPIKRSHLLDLCIRIFAGQKTSVLPVQSSLPQVFDSKLSQQLPLSILLVEDIAFNQKVALKMLERLGYRADVVNNGLEALSALHRQAYDLVFMDVQMPEMDGLETTRQIRQECVVQSQPWIIAMTAHAMQGDKEECLSAGMNDYITKPIRAETLVQAFDNYKILHLSKINQYINNSEIQTFAQPETSSQTTLLPAIDNTTFQSLKELAIDDPDLLVEIIECYLDDTPQKLLAISQAVEQQDTLAIRQIAHSLISASLTIGAVIFAQLCRKIETIGIADSMDHAAHVVEQLKIEHQRVREALELERIGNG</sequence>
<evidence type="ECO:0000259" key="23">
    <source>
        <dbReference type="PROSITE" id="PS50113"/>
    </source>
</evidence>
<dbReference type="InterPro" id="IPR006189">
    <property type="entry name" value="CHASE_dom"/>
</dbReference>
<keyword evidence="10" id="KW-0418">Kinase</keyword>
<dbReference type="InterPro" id="IPR004358">
    <property type="entry name" value="Sig_transdc_His_kin-like_C"/>
</dbReference>
<evidence type="ECO:0000313" key="26">
    <source>
        <dbReference type="EMBL" id="BAY98754.1"/>
    </source>
</evidence>
<evidence type="ECO:0000256" key="4">
    <source>
        <dbReference type="ARBA" id="ARBA00012438"/>
    </source>
</evidence>
<dbReference type="Pfam" id="PF03924">
    <property type="entry name" value="CHASE"/>
    <property type="match status" value="1"/>
</dbReference>
<dbReference type="InterPro" id="IPR036641">
    <property type="entry name" value="HPT_dom_sf"/>
</dbReference>
<dbReference type="Pfam" id="PF01627">
    <property type="entry name" value="Hpt"/>
    <property type="match status" value="1"/>
</dbReference>
<protein>
    <recommendedName>
        <fullName evidence="15">Circadian input-output histidine kinase CikA</fullName>
        <ecNumber evidence="4">2.7.13.3</ecNumber>
    </recommendedName>
</protein>
<dbReference type="PROSITE" id="PS50109">
    <property type="entry name" value="HIS_KIN"/>
    <property type="match status" value="1"/>
</dbReference>
<dbReference type="CDD" id="cd00156">
    <property type="entry name" value="REC"/>
    <property type="match status" value="1"/>
</dbReference>
<dbReference type="EMBL" id="AP018248">
    <property type="protein sequence ID" value="BAY98754.1"/>
    <property type="molecule type" value="Genomic_DNA"/>
</dbReference>
<dbReference type="CDD" id="cd00082">
    <property type="entry name" value="HisKA"/>
    <property type="match status" value="1"/>
</dbReference>
<proteinExistence type="inferred from homology"/>
<reference evidence="26 27" key="1">
    <citation type="submission" date="2017-06" db="EMBL/GenBank/DDBJ databases">
        <title>Genome sequencing of cyanobaciteial culture collection at National Institute for Environmental Studies (NIES).</title>
        <authorList>
            <person name="Hirose Y."/>
            <person name="Shimura Y."/>
            <person name="Fujisawa T."/>
            <person name="Nakamura Y."/>
            <person name="Kawachi M."/>
        </authorList>
    </citation>
    <scope>NUCLEOTIDE SEQUENCE [LARGE SCALE GENOMIC DNA]</scope>
    <source>
        <strain evidence="26 27">NIES-37</strain>
    </source>
</reference>
<evidence type="ECO:0000256" key="19">
    <source>
        <dbReference type="SAM" id="Phobius"/>
    </source>
</evidence>
<feature type="domain" description="Response regulatory" evidence="21">
    <location>
        <begin position="1024"/>
        <end position="1141"/>
    </location>
</feature>
<evidence type="ECO:0000256" key="1">
    <source>
        <dbReference type="ARBA" id="ARBA00000085"/>
    </source>
</evidence>
<dbReference type="Pfam" id="PF08447">
    <property type="entry name" value="PAS_3"/>
    <property type="match status" value="2"/>
</dbReference>
<dbReference type="NCBIfam" id="TIGR00229">
    <property type="entry name" value="sensory_box"/>
    <property type="match status" value="2"/>
</dbReference>
<dbReference type="CDD" id="cd17546">
    <property type="entry name" value="REC_hyHK_CKI1_RcsC-like"/>
    <property type="match status" value="1"/>
</dbReference>
<evidence type="ECO:0000256" key="9">
    <source>
        <dbReference type="ARBA" id="ARBA00022741"/>
    </source>
</evidence>
<keyword evidence="9" id="KW-0547">Nucleotide-binding</keyword>
<dbReference type="SUPFAM" id="SSF55785">
    <property type="entry name" value="PYP-like sensor domain (PAS domain)"/>
    <property type="match status" value="2"/>
</dbReference>
<evidence type="ECO:0000256" key="15">
    <source>
        <dbReference type="ARBA" id="ARBA00074306"/>
    </source>
</evidence>
<keyword evidence="14 19" id="KW-0472">Membrane</keyword>
<evidence type="ECO:0000259" key="21">
    <source>
        <dbReference type="PROSITE" id="PS50110"/>
    </source>
</evidence>
<dbReference type="SMART" id="SM00387">
    <property type="entry name" value="HATPase_c"/>
    <property type="match status" value="1"/>
</dbReference>
<organism evidence="26 27">
    <name type="scientific">Tolypothrix tenuis PCC 7101</name>
    <dbReference type="NCBI Taxonomy" id="231146"/>
    <lineage>
        <taxon>Bacteria</taxon>
        <taxon>Bacillati</taxon>
        <taxon>Cyanobacteriota</taxon>
        <taxon>Cyanophyceae</taxon>
        <taxon>Nostocales</taxon>
        <taxon>Tolypothrichaceae</taxon>
        <taxon>Tolypothrix</taxon>
    </lineage>
</organism>
<dbReference type="InterPro" id="IPR000700">
    <property type="entry name" value="PAS-assoc_C"/>
</dbReference>
<dbReference type="FunFam" id="3.30.450.20:FF:000099">
    <property type="entry name" value="Sensory box sensor histidine kinase"/>
    <property type="match status" value="1"/>
</dbReference>
<evidence type="ECO:0000256" key="3">
    <source>
        <dbReference type="ARBA" id="ARBA00006402"/>
    </source>
</evidence>
<keyword evidence="6 17" id="KW-0597">Phosphoprotein</keyword>
<dbReference type="Pfam" id="PF01590">
    <property type="entry name" value="GAF"/>
    <property type="match status" value="1"/>
</dbReference>
<dbReference type="FunFam" id="3.30.565.10:FF:000010">
    <property type="entry name" value="Sensor histidine kinase RcsC"/>
    <property type="match status" value="1"/>
</dbReference>
<feature type="modified residue" description="Phosphohistidine" evidence="16">
    <location>
        <position position="1375"/>
    </location>
</feature>
<dbReference type="CDD" id="cd00130">
    <property type="entry name" value="PAS"/>
    <property type="match status" value="2"/>
</dbReference>
<feature type="domain" description="PAC" evidence="23">
    <location>
        <begin position="392"/>
        <end position="444"/>
    </location>
</feature>
<dbReference type="PANTHER" id="PTHR45339">
    <property type="entry name" value="HYBRID SIGNAL TRANSDUCTION HISTIDINE KINASE J"/>
    <property type="match status" value="1"/>
</dbReference>
<dbReference type="PROSITE" id="PS50110">
    <property type="entry name" value="RESPONSE_REGULATORY"/>
    <property type="match status" value="2"/>
</dbReference>
<evidence type="ECO:0000256" key="17">
    <source>
        <dbReference type="PROSITE-ProRule" id="PRU00169"/>
    </source>
</evidence>
<dbReference type="PROSITE" id="PS50112">
    <property type="entry name" value="PAS"/>
    <property type="match status" value="2"/>
</dbReference>
<dbReference type="InterPro" id="IPR001789">
    <property type="entry name" value="Sig_transdc_resp-reg_receiver"/>
</dbReference>